<evidence type="ECO:0000313" key="2">
    <source>
        <dbReference type="Proteomes" id="UP001631969"/>
    </source>
</evidence>
<dbReference type="EMBL" id="JBJURJ010000007">
    <property type="protein sequence ID" value="MFM9329157.1"/>
    <property type="molecule type" value="Genomic_DNA"/>
</dbReference>
<organism evidence="1 2">
    <name type="scientific">Paenibacillus mesotrionivorans</name>
    <dbReference type="NCBI Taxonomy" id="3160968"/>
    <lineage>
        <taxon>Bacteria</taxon>
        <taxon>Bacillati</taxon>
        <taxon>Bacillota</taxon>
        <taxon>Bacilli</taxon>
        <taxon>Bacillales</taxon>
        <taxon>Paenibacillaceae</taxon>
        <taxon>Paenibacillus</taxon>
    </lineage>
</organism>
<proteinExistence type="predicted"/>
<accession>A0ACC7P4C3</accession>
<dbReference type="Proteomes" id="UP001631969">
    <property type="component" value="Unassembled WGS sequence"/>
</dbReference>
<evidence type="ECO:0000313" key="1">
    <source>
        <dbReference type="EMBL" id="MFM9329157.1"/>
    </source>
</evidence>
<reference evidence="1" key="1">
    <citation type="submission" date="2024-12" db="EMBL/GenBank/DDBJ databases">
        <authorList>
            <person name="Wu N."/>
        </authorList>
    </citation>
    <scope>NUCLEOTIDE SEQUENCE</scope>
    <source>
        <strain evidence="1">P15</strain>
    </source>
</reference>
<sequence length="298" mass="33447">MNQPSSTPSRTPEILMAEIRDTAPPEGCAALWFFGQESVVAKGQHAVIYFDPFFSDHLEQLHGLKRTYPSLLRPEDVDVGDLCLITHEHDDHLDVKTLPALAAACPQMRFLAPACCRPILEEQCGIASERIIDALTGKWVELEGREGEQIRIQPVPAAHESLETTGDEREHRFVGYLVNINGVVLYHAGDTVVYPGLPDFLRKERIDVGMLPINGRDYFRNSRDIVGNMNIREAAELAAEAGMETVIPLHYDIFANNSEKPGYFLQELYERTPGQKCHVMARGERFVYVSPRAFKSNA</sequence>
<keyword evidence="2" id="KW-1185">Reference proteome</keyword>
<comment type="caution">
    <text evidence="1">The sequence shown here is derived from an EMBL/GenBank/DDBJ whole genome shotgun (WGS) entry which is preliminary data.</text>
</comment>
<protein>
    <submittedName>
        <fullName evidence="1">MBL fold metallo-hydrolase</fullName>
    </submittedName>
</protein>
<name>A0ACC7P4C3_9BACL</name>
<gene>
    <name evidence="1" type="ORF">ACI1P1_12750</name>
</gene>